<dbReference type="Proteomes" id="UP000321224">
    <property type="component" value="Unassembled WGS sequence"/>
</dbReference>
<reference evidence="2 5" key="2">
    <citation type="submission" date="2019-07" db="EMBL/GenBank/DDBJ databases">
        <title>Whole genome shotgun sequence of Myxococcus virescens NBRC 100334.</title>
        <authorList>
            <person name="Hosoyama A."/>
            <person name="Uohara A."/>
            <person name="Ohji S."/>
            <person name="Ichikawa N."/>
        </authorList>
    </citation>
    <scope>NUCLEOTIDE SEQUENCE [LARGE SCALE GENOMIC DNA]</scope>
    <source>
        <strain evidence="2 5">NBRC 100334</strain>
    </source>
</reference>
<name>A0A511HPU3_9BACT</name>
<protein>
    <recommendedName>
        <fullName evidence="1">PRC-barrel domain-containing protein</fullName>
    </recommendedName>
</protein>
<dbReference type="AlphaFoldDB" id="A0A511HPU3"/>
<dbReference type="Pfam" id="PF05239">
    <property type="entry name" value="PRC"/>
    <property type="match status" value="1"/>
</dbReference>
<dbReference type="Gene3D" id="2.30.30.240">
    <property type="entry name" value="PRC-barrel domain"/>
    <property type="match status" value="1"/>
</dbReference>
<evidence type="ECO:0000259" key="1">
    <source>
        <dbReference type="Pfam" id="PF05239"/>
    </source>
</evidence>
<dbReference type="InterPro" id="IPR027275">
    <property type="entry name" value="PRC-brl_dom"/>
</dbReference>
<dbReference type="Proteomes" id="UP000198717">
    <property type="component" value="Unassembled WGS sequence"/>
</dbReference>
<evidence type="ECO:0000313" key="2">
    <source>
        <dbReference type="EMBL" id="GEL75613.1"/>
    </source>
</evidence>
<evidence type="ECO:0000313" key="4">
    <source>
        <dbReference type="Proteomes" id="UP000198717"/>
    </source>
</evidence>
<keyword evidence="4" id="KW-1185">Reference proteome</keyword>
<dbReference type="EMBL" id="FNAJ01000027">
    <property type="protein sequence ID" value="SDF26652.1"/>
    <property type="molecule type" value="Genomic_DNA"/>
</dbReference>
<gene>
    <name evidence="2" type="ORF">MVI01_73970</name>
    <name evidence="3" type="ORF">SAMN04488504_1275</name>
</gene>
<feature type="domain" description="PRC-barrel" evidence="1">
    <location>
        <begin position="10"/>
        <end position="72"/>
    </location>
</feature>
<evidence type="ECO:0000313" key="5">
    <source>
        <dbReference type="Proteomes" id="UP000321224"/>
    </source>
</evidence>
<accession>A0A511HPU3</accession>
<proteinExistence type="predicted"/>
<dbReference type="InterPro" id="IPR011033">
    <property type="entry name" value="PRC_barrel-like_sf"/>
</dbReference>
<dbReference type="SUPFAM" id="SSF50346">
    <property type="entry name" value="PRC-barrel domain"/>
    <property type="match status" value="1"/>
</dbReference>
<organism evidence="2 5">
    <name type="scientific">Myxococcus virescens</name>
    <dbReference type="NCBI Taxonomy" id="83456"/>
    <lineage>
        <taxon>Bacteria</taxon>
        <taxon>Pseudomonadati</taxon>
        <taxon>Myxococcota</taxon>
        <taxon>Myxococcia</taxon>
        <taxon>Myxococcales</taxon>
        <taxon>Cystobacterineae</taxon>
        <taxon>Myxococcaceae</taxon>
        <taxon>Myxococcus</taxon>
    </lineage>
</organism>
<comment type="caution">
    <text evidence="2">The sequence shown here is derived from an EMBL/GenBank/DDBJ whole genome shotgun (WGS) entry which is preliminary data.</text>
</comment>
<sequence length="110" mass="12251">MRFSERIRPGRTVVAAGGQQIGVVEAVYIDSETWKVEGLQVKLRSEAADQIGAFWNFFHAGRVELPTRIVQSVSATVVLSVSMDELCQVLPLESTQRSHEAQPERRSHST</sequence>
<dbReference type="RefSeq" id="WP_186818041.1">
    <property type="nucleotide sequence ID" value="NZ_BJVY01000092.1"/>
</dbReference>
<dbReference type="EMBL" id="BJVY01000092">
    <property type="protein sequence ID" value="GEL75613.1"/>
    <property type="molecule type" value="Genomic_DNA"/>
</dbReference>
<reference evidence="3 4" key="1">
    <citation type="submission" date="2016-10" db="EMBL/GenBank/DDBJ databases">
        <authorList>
            <person name="Varghese N."/>
            <person name="Submissions S."/>
        </authorList>
    </citation>
    <scope>NUCLEOTIDE SEQUENCE [LARGE SCALE GENOMIC DNA]</scope>
    <source>
        <strain evidence="3 4">DSM 2260</strain>
    </source>
</reference>
<evidence type="ECO:0000313" key="3">
    <source>
        <dbReference type="EMBL" id="SDF26652.1"/>
    </source>
</evidence>